<evidence type="ECO:0008006" key="3">
    <source>
        <dbReference type="Google" id="ProtNLM"/>
    </source>
</evidence>
<reference evidence="1 2" key="1">
    <citation type="submission" date="2018-08" db="EMBL/GenBank/DDBJ databases">
        <title>Recombination of ecologically and evolutionarily significant loci maintains genetic cohesion in the Pseudomonas syringae species complex.</title>
        <authorList>
            <person name="Dillon M."/>
            <person name="Thakur S."/>
            <person name="Almeida R.N.D."/>
            <person name="Weir B.S."/>
            <person name="Guttman D.S."/>
        </authorList>
    </citation>
    <scope>NUCLEOTIDE SEQUENCE [LARGE SCALE GENOMIC DNA]</scope>
    <source>
        <strain evidence="1 2">ICMP 11281</strain>
    </source>
</reference>
<dbReference type="EMBL" id="RBUQ01000293">
    <property type="protein sequence ID" value="RMV30576.1"/>
    <property type="molecule type" value="Genomic_DNA"/>
</dbReference>
<evidence type="ECO:0000313" key="1">
    <source>
        <dbReference type="EMBL" id="RMV30576.1"/>
    </source>
</evidence>
<proteinExistence type="predicted"/>
<evidence type="ECO:0000313" key="2">
    <source>
        <dbReference type="Proteomes" id="UP000271631"/>
    </source>
</evidence>
<sequence>MNFRRICALHIIINNYDYYKHQSFFLSIENHDDFIFFHYDHENITTWATTFQAKKASKSWTLDKTMHEIIDKIITLGAVLKSDPNVLHPEYWHKLNFLTNAAISFNDGAKKERKSILVNEANIKLEYKSIDEKIQKNIKKLVKNFNSKADINFPELDFFALNYIDLPKTYKAQKEALIGLFENTFGYSVKDHKAAIETLLSMFRDIELKFNQGNIPSLTAKEKQLCGNHIKNAFNIITSKQKAYDFWRAEGKELCKLIKISVYDQRNHEFLLSNCFDYFKDLTQFEHQKILQFVSSQTLDTHKYFDELSYIEHLFKKFKASHSNQLTETEVKFAIIAAYVETREPNENDI</sequence>
<organism evidence="1 2">
    <name type="scientific">Pseudomonas syringae pv. maculicola</name>
    <dbReference type="NCBI Taxonomy" id="59511"/>
    <lineage>
        <taxon>Bacteria</taxon>
        <taxon>Pseudomonadati</taxon>
        <taxon>Pseudomonadota</taxon>
        <taxon>Gammaproteobacteria</taxon>
        <taxon>Pseudomonadales</taxon>
        <taxon>Pseudomonadaceae</taxon>
        <taxon>Pseudomonas</taxon>
    </lineage>
</organism>
<accession>A0A3M3GKH1</accession>
<protein>
    <recommendedName>
        <fullName evidence="3">CD-NTase associated protein 4-like DNA endonuclease domain-containing protein</fullName>
    </recommendedName>
</protein>
<comment type="caution">
    <text evidence="1">The sequence shown here is derived from an EMBL/GenBank/DDBJ whole genome shotgun (WGS) entry which is preliminary data.</text>
</comment>
<dbReference type="AlphaFoldDB" id="A0A3M3GKH1"/>
<dbReference type="Proteomes" id="UP000271631">
    <property type="component" value="Unassembled WGS sequence"/>
</dbReference>
<gene>
    <name evidence="1" type="ORF">ALP13_02877</name>
</gene>
<name>A0A3M3GKH1_PSEYM</name>